<comment type="caution">
    <text evidence="2">The sequence shown here is derived from an EMBL/GenBank/DDBJ whole genome shotgun (WGS) entry which is preliminary data.</text>
</comment>
<keyword evidence="3" id="KW-1185">Reference proteome</keyword>
<evidence type="ECO:0000256" key="1">
    <source>
        <dbReference type="SAM" id="SignalP"/>
    </source>
</evidence>
<proteinExistence type="predicted"/>
<evidence type="ECO:0008006" key="4">
    <source>
        <dbReference type="Google" id="ProtNLM"/>
    </source>
</evidence>
<protein>
    <recommendedName>
        <fullName evidence="4">Lipoprotein</fullName>
    </recommendedName>
</protein>
<feature type="chain" id="PRO_5031306439" description="Lipoprotein" evidence="1">
    <location>
        <begin position="28"/>
        <end position="96"/>
    </location>
</feature>
<dbReference type="EMBL" id="JAAAPK010000014">
    <property type="protein sequence ID" value="NBC45441.1"/>
    <property type="molecule type" value="Genomic_DNA"/>
</dbReference>
<gene>
    <name evidence="2" type="ORF">GTZ93_37170</name>
</gene>
<dbReference type="RefSeq" id="WP_139922521.1">
    <property type="nucleotide sequence ID" value="NZ_CBCSLE010000249.1"/>
</dbReference>
<dbReference type="Proteomes" id="UP000537825">
    <property type="component" value="Unassembled WGS sequence"/>
</dbReference>
<reference evidence="2 3" key="1">
    <citation type="submission" date="2020-01" db="EMBL/GenBank/DDBJ databases">
        <title>The draft genome sequence of Corallococcus exiguus DSM 14696.</title>
        <authorList>
            <person name="Zhang X."/>
            <person name="Zhu H."/>
        </authorList>
    </citation>
    <scope>NUCLEOTIDE SEQUENCE [LARGE SCALE GENOMIC DNA]</scope>
    <source>
        <strain evidence="2 3">DSM 14696</strain>
    </source>
</reference>
<feature type="signal peptide" evidence="1">
    <location>
        <begin position="1"/>
        <end position="27"/>
    </location>
</feature>
<organism evidence="2 3">
    <name type="scientific">Corallococcus exiguus</name>
    <dbReference type="NCBI Taxonomy" id="83462"/>
    <lineage>
        <taxon>Bacteria</taxon>
        <taxon>Pseudomonadati</taxon>
        <taxon>Myxococcota</taxon>
        <taxon>Myxococcia</taxon>
        <taxon>Myxococcales</taxon>
        <taxon>Cystobacterineae</taxon>
        <taxon>Myxococcaceae</taxon>
        <taxon>Corallococcus</taxon>
    </lineage>
</organism>
<name>A0A7X4YHD1_9BACT</name>
<keyword evidence="1" id="KW-0732">Signal</keyword>
<dbReference type="AlphaFoldDB" id="A0A7X4YHD1"/>
<dbReference type="PROSITE" id="PS51257">
    <property type="entry name" value="PROKAR_LIPOPROTEIN"/>
    <property type="match status" value="1"/>
</dbReference>
<evidence type="ECO:0000313" key="3">
    <source>
        <dbReference type="Proteomes" id="UP000537825"/>
    </source>
</evidence>
<evidence type="ECO:0000313" key="2">
    <source>
        <dbReference type="EMBL" id="NBC45441.1"/>
    </source>
</evidence>
<accession>A0A7X4YHD1</accession>
<sequence>MKMQPLRKSWSLLVGALLFAGCGPEAAQETSDRPVRAMTPPNSCDESVDVGWCRVYSDRVPCNNGIEMYAIWTPDGWCIPRDVCKYSQGPEIICPQ</sequence>